<sequence>MILIELINCSITHNFIKRRFTFPRSRLSIEECVMIFASLMALRFLSRLSLYPVKVCSFVRFARLNKYPSMSALVVRGVGLDNVRFYGALGLGSEKQSYLQQNPGRRETIIFSTTSRIGVLCG</sequence>
<evidence type="ECO:0000313" key="1">
    <source>
        <dbReference type="EMBL" id="KAK1413032.1"/>
    </source>
</evidence>
<dbReference type="Proteomes" id="UP001229421">
    <property type="component" value="Unassembled WGS sequence"/>
</dbReference>
<evidence type="ECO:0000313" key="2">
    <source>
        <dbReference type="Proteomes" id="UP001229421"/>
    </source>
</evidence>
<name>A0AAD8JYT4_TARER</name>
<accession>A0AAD8JYT4</accession>
<gene>
    <name evidence="1" type="ORF">QVD17_34734</name>
</gene>
<comment type="caution">
    <text evidence="1">The sequence shown here is derived from an EMBL/GenBank/DDBJ whole genome shotgun (WGS) entry which is preliminary data.</text>
</comment>
<dbReference type="EMBL" id="JAUHHV010000009">
    <property type="protein sequence ID" value="KAK1413032.1"/>
    <property type="molecule type" value="Genomic_DNA"/>
</dbReference>
<organism evidence="1 2">
    <name type="scientific">Tagetes erecta</name>
    <name type="common">African marigold</name>
    <dbReference type="NCBI Taxonomy" id="13708"/>
    <lineage>
        <taxon>Eukaryota</taxon>
        <taxon>Viridiplantae</taxon>
        <taxon>Streptophyta</taxon>
        <taxon>Embryophyta</taxon>
        <taxon>Tracheophyta</taxon>
        <taxon>Spermatophyta</taxon>
        <taxon>Magnoliopsida</taxon>
        <taxon>eudicotyledons</taxon>
        <taxon>Gunneridae</taxon>
        <taxon>Pentapetalae</taxon>
        <taxon>asterids</taxon>
        <taxon>campanulids</taxon>
        <taxon>Asterales</taxon>
        <taxon>Asteraceae</taxon>
        <taxon>Asteroideae</taxon>
        <taxon>Heliantheae alliance</taxon>
        <taxon>Tageteae</taxon>
        <taxon>Tagetes</taxon>
    </lineage>
</organism>
<protein>
    <submittedName>
        <fullName evidence="1">Uncharacterized protein</fullName>
    </submittedName>
</protein>
<proteinExistence type="predicted"/>
<reference evidence="1" key="1">
    <citation type="journal article" date="2023" name="bioRxiv">
        <title>Improved chromosome-level genome assembly for marigold (Tagetes erecta).</title>
        <authorList>
            <person name="Jiang F."/>
            <person name="Yuan L."/>
            <person name="Wang S."/>
            <person name="Wang H."/>
            <person name="Xu D."/>
            <person name="Wang A."/>
            <person name="Fan W."/>
        </authorList>
    </citation>
    <scope>NUCLEOTIDE SEQUENCE</scope>
    <source>
        <strain evidence="1">WSJ</strain>
        <tissue evidence="1">Leaf</tissue>
    </source>
</reference>
<dbReference type="AlphaFoldDB" id="A0AAD8JYT4"/>
<keyword evidence="2" id="KW-1185">Reference proteome</keyword>